<dbReference type="EMBL" id="CACRXK020018448">
    <property type="protein sequence ID" value="CAB4032496.1"/>
    <property type="molecule type" value="Genomic_DNA"/>
</dbReference>
<organism evidence="1 2">
    <name type="scientific">Paramuricea clavata</name>
    <name type="common">Red gorgonian</name>
    <name type="synonym">Violescent sea-whip</name>
    <dbReference type="NCBI Taxonomy" id="317549"/>
    <lineage>
        <taxon>Eukaryota</taxon>
        <taxon>Metazoa</taxon>
        <taxon>Cnidaria</taxon>
        <taxon>Anthozoa</taxon>
        <taxon>Octocorallia</taxon>
        <taxon>Malacalcyonacea</taxon>
        <taxon>Plexauridae</taxon>
        <taxon>Paramuricea</taxon>
    </lineage>
</organism>
<keyword evidence="2" id="KW-1185">Reference proteome</keyword>
<dbReference type="GO" id="GO:0046983">
    <property type="term" value="F:protein dimerization activity"/>
    <property type="evidence" value="ECO:0007669"/>
    <property type="project" value="InterPro"/>
</dbReference>
<proteinExistence type="predicted"/>
<evidence type="ECO:0000313" key="2">
    <source>
        <dbReference type="Proteomes" id="UP001152795"/>
    </source>
</evidence>
<gene>
    <name evidence="1" type="ORF">PACLA_8A011848</name>
</gene>
<sequence length="142" mass="16341">MDLESLNEQFLNYQLLLEEDIPAEVKEVAKCAEDDPHYRIDILWGYLKGVKKPGTNSLEFDLLFRVAEVVMTIPHSNAGEERIFSLINKNKTPSRSSLELNGTLFSLIVVKTHIQDPLNWQPSRCLIEKAKKSTKLYNDKHK</sequence>
<dbReference type="Pfam" id="PF05699">
    <property type="entry name" value="Dimer_Tnp_hAT"/>
    <property type="match status" value="1"/>
</dbReference>
<name>A0A6S7JJB0_PARCT</name>
<dbReference type="InterPro" id="IPR008906">
    <property type="entry name" value="HATC_C_dom"/>
</dbReference>
<protein>
    <submittedName>
        <fullName evidence="1">PREDICTED: uncharacterized protein LOC106702191</fullName>
    </submittedName>
</protein>
<comment type="caution">
    <text evidence="1">The sequence shown here is derived from an EMBL/GenBank/DDBJ whole genome shotgun (WGS) entry which is preliminary data.</text>
</comment>
<evidence type="ECO:0000313" key="1">
    <source>
        <dbReference type="EMBL" id="CAB4032496.1"/>
    </source>
</evidence>
<reference evidence="1" key="1">
    <citation type="submission" date="2020-04" db="EMBL/GenBank/DDBJ databases">
        <authorList>
            <person name="Alioto T."/>
            <person name="Alioto T."/>
            <person name="Gomez Garrido J."/>
        </authorList>
    </citation>
    <scope>NUCLEOTIDE SEQUENCE</scope>
    <source>
        <strain evidence="1">A484AB</strain>
    </source>
</reference>
<dbReference type="OrthoDB" id="5966560at2759"/>
<dbReference type="AlphaFoldDB" id="A0A6S7JJB0"/>
<accession>A0A6S7JJB0</accession>
<dbReference type="Proteomes" id="UP001152795">
    <property type="component" value="Unassembled WGS sequence"/>
</dbReference>